<evidence type="ECO:0000313" key="1">
    <source>
        <dbReference type="EMBL" id="AEI44648.1"/>
    </source>
</evidence>
<reference evidence="2" key="1">
    <citation type="submission" date="2011-06" db="EMBL/GenBank/DDBJ databases">
        <title>Complete genome sequence of Paenibacillus mucilaginosus KNP414.</title>
        <authorList>
            <person name="Wang J."/>
            <person name="Hu S."/>
            <person name="Hu X."/>
            <person name="Zhang B."/>
            <person name="Dong D."/>
            <person name="Zhang S."/>
            <person name="Zhao K."/>
            <person name="Wu D."/>
        </authorList>
    </citation>
    <scope>NUCLEOTIDE SEQUENCE [LARGE SCALE GENOMIC DNA]</scope>
    <source>
        <strain evidence="2">KNP414</strain>
    </source>
</reference>
<name>F8FGI8_PAEMK</name>
<sequence>MEYDPIKYGPKKYGPKKYGPKEKWVIPRFSGGQQVKQIPWILSSEASCCRDER</sequence>
<dbReference type="AlphaFoldDB" id="F8FGI8"/>
<dbReference type="EMBL" id="CP002869">
    <property type="protein sequence ID" value="AEI44648.1"/>
    <property type="molecule type" value="Genomic_DNA"/>
</dbReference>
<dbReference type="Proteomes" id="UP000006620">
    <property type="component" value="Chromosome"/>
</dbReference>
<accession>F8FGI8</accession>
<gene>
    <name evidence="1" type="ordered locus">KNP414_06124</name>
</gene>
<protein>
    <submittedName>
        <fullName evidence="1">Uncharacterized protein</fullName>
    </submittedName>
</protein>
<organism evidence="1 2">
    <name type="scientific">Paenibacillus mucilaginosus (strain KNP414)</name>
    <dbReference type="NCBI Taxonomy" id="1036673"/>
    <lineage>
        <taxon>Bacteria</taxon>
        <taxon>Bacillati</taxon>
        <taxon>Bacillota</taxon>
        <taxon>Bacilli</taxon>
        <taxon>Bacillales</taxon>
        <taxon>Paenibacillaceae</taxon>
        <taxon>Paenibacillus</taxon>
    </lineage>
</organism>
<reference evidence="1 2" key="2">
    <citation type="journal article" date="2013" name="Genome Announc.">
        <title>Genome Sequence of Growth-Improving Paenibacillus mucilaginosus Strain KNP414.</title>
        <authorList>
            <person name="Lu J.J."/>
            <person name="Wang J.F."/>
            <person name="Hu X.F."/>
        </authorList>
    </citation>
    <scope>NUCLEOTIDE SEQUENCE [LARGE SCALE GENOMIC DNA]</scope>
    <source>
        <strain evidence="1 2">KNP414</strain>
    </source>
</reference>
<dbReference type="HOGENOM" id="CLU_3064261_0_0_9"/>
<dbReference type="PATRIC" id="fig|1036673.3.peg.5691"/>
<dbReference type="KEGG" id="pms:KNP414_06124"/>
<proteinExistence type="predicted"/>
<evidence type="ECO:0000313" key="2">
    <source>
        <dbReference type="Proteomes" id="UP000006620"/>
    </source>
</evidence>